<dbReference type="NCBIfam" id="NF009773">
    <property type="entry name" value="PRK13270.1"/>
    <property type="match status" value="1"/>
</dbReference>
<dbReference type="PANTHER" id="PTHR23403:SF1">
    <property type="entry name" value="TREHALASE"/>
    <property type="match status" value="1"/>
</dbReference>
<proteinExistence type="predicted"/>
<evidence type="ECO:0000256" key="1">
    <source>
        <dbReference type="ARBA" id="ARBA00022801"/>
    </source>
</evidence>
<dbReference type="PANTHER" id="PTHR23403">
    <property type="entry name" value="TREHALASE"/>
    <property type="match status" value="1"/>
</dbReference>
<evidence type="ECO:0000256" key="2">
    <source>
        <dbReference type="ARBA" id="ARBA00023295"/>
    </source>
</evidence>
<gene>
    <name evidence="3" type="primary">treA</name>
    <name evidence="3" type="ORF">ACFQ1E_02995</name>
</gene>
<dbReference type="EMBL" id="JBHTJG010000001">
    <property type="protein sequence ID" value="MFD0945300.1"/>
    <property type="molecule type" value="Genomic_DNA"/>
</dbReference>
<comment type="caution">
    <text evidence="3">The sequence shown here is derived from an EMBL/GenBank/DDBJ whole genome shotgun (WGS) entry which is preliminary data.</text>
</comment>
<sequence length="502" mass="55297">MTGHPGPAQLFGPLFAAVQERGIFADSKTFADAVPRAAPEAILAAWRAAAPLDDGALREFIAQHFNLPPERDEYRPDGRPIAQHIAGLWPILTRTAAGAPGASELALPRPFVVPGGRFRELYYWDSFFTMLGLARSGREDLIEDMIADFGSLLDRFGHIPNGTRTYYLSRSHPPFFHLMAGLSTDGSESARRRRLGWMRREHDFWMAGAGGLAPGAQARRTVRLADGSLLNRYWDDSDAPRDESWREDVTLAGATSRQAGELWRDIRAAAESGWDFSSRWFQDGVSLATIRTTRFVPIDLNCLLHGLESRIAREAAALGDPVTARIFSGFADDRQKAINAHLWNDAEGHYGDLSLDTGQVGAKLNAAAAFALFAGIADATRAERSAEALTRLLRPGGLVTTLSETGEQWDAPNGWAPLQWIAVTGLRRYGFCGLAETIAERWLTMVDERYRATGQLFEKYDVERRETGGGGEYRTETGFGWTNGVALDLLAARGELQERKAS</sequence>
<dbReference type="Pfam" id="PF01204">
    <property type="entry name" value="Trehalase"/>
    <property type="match status" value="1"/>
</dbReference>
<organism evidence="3 4">
    <name type="scientific">Sphingomonas canadensis</name>
    <dbReference type="NCBI Taxonomy" id="1219257"/>
    <lineage>
        <taxon>Bacteria</taxon>
        <taxon>Pseudomonadati</taxon>
        <taxon>Pseudomonadota</taxon>
        <taxon>Alphaproteobacteria</taxon>
        <taxon>Sphingomonadales</taxon>
        <taxon>Sphingomonadaceae</taxon>
        <taxon>Sphingomonas</taxon>
    </lineage>
</organism>
<dbReference type="Gene3D" id="1.50.10.10">
    <property type="match status" value="1"/>
</dbReference>
<dbReference type="Proteomes" id="UP001596977">
    <property type="component" value="Unassembled WGS sequence"/>
</dbReference>
<reference evidence="4" key="1">
    <citation type="journal article" date="2019" name="Int. J. Syst. Evol. Microbiol.">
        <title>The Global Catalogue of Microorganisms (GCM) 10K type strain sequencing project: providing services to taxonomists for standard genome sequencing and annotation.</title>
        <authorList>
            <consortium name="The Broad Institute Genomics Platform"/>
            <consortium name="The Broad Institute Genome Sequencing Center for Infectious Disease"/>
            <person name="Wu L."/>
            <person name="Ma J."/>
        </authorList>
    </citation>
    <scope>NUCLEOTIDE SEQUENCE [LARGE SCALE GENOMIC DNA]</scope>
    <source>
        <strain evidence="4">CCUG 62982</strain>
    </source>
</reference>
<keyword evidence="4" id="KW-1185">Reference proteome</keyword>
<dbReference type="InterPro" id="IPR018232">
    <property type="entry name" value="Glyco_hydro_37_CS"/>
</dbReference>
<keyword evidence="2" id="KW-0326">Glycosidase</keyword>
<dbReference type="RefSeq" id="WP_264942454.1">
    <property type="nucleotide sequence ID" value="NZ_JAPDRA010000001.1"/>
</dbReference>
<dbReference type="InterPro" id="IPR012341">
    <property type="entry name" value="6hp_glycosidase-like_sf"/>
</dbReference>
<evidence type="ECO:0000313" key="4">
    <source>
        <dbReference type="Proteomes" id="UP001596977"/>
    </source>
</evidence>
<dbReference type="InterPro" id="IPR001661">
    <property type="entry name" value="Glyco_hydro_37"/>
</dbReference>
<evidence type="ECO:0000313" key="3">
    <source>
        <dbReference type="EMBL" id="MFD0945300.1"/>
    </source>
</evidence>
<keyword evidence="1" id="KW-0378">Hydrolase</keyword>
<dbReference type="PRINTS" id="PR00744">
    <property type="entry name" value="GLHYDRLASE37"/>
</dbReference>
<dbReference type="PROSITE" id="PS00928">
    <property type="entry name" value="TREHALASE_2"/>
    <property type="match status" value="1"/>
</dbReference>
<dbReference type="InterPro" id="IPR008928">
    <property type="entry name" value="6-hairpin_glycosidase_sf"/>
</dbReference>
<dbReference type="NCBIfam" id="NF009774">
    <property type="entry name" value="PRK13271.1"/>
    <property type="match status" value="1"/>
</dbReference>
<accession>A0ABW3H4N1</accession>
<name>A0ABW3H4N1_9SPHN</name>
<protein>
    <submittedName>
        <fullName evidence="3">Alpha,alpha-trehalase TreA</fullName>
    </submittedName>
</protein>
<dbReference type="SUPFAM" id="SSF48208">
    <property type="entry name" value="Six-hairpin glycosidases"/>
    <property type="match status" value="1"/>
</dbReference>